<evidence type="ECO:0000256" key="1">
    <source>
        <dbReference type="SAM" id="Phobius"/>
    </source>
</evidence>
<name>A0A845L3H2_9FIRM</name>
<gene>
    <name evidence="2" type="ORF">GTO91_06710</name>
</gene>
<proteinExistence type="predicted"/>
<reference evidence="2 3" key="1">
    <citation type="submission" date="2020-01" db="EMBL/GenBank/DDBJ databases">
        <title>Whole-genome sequence of Heliobacterium undosum DSM 13378.</title>
        <authorList>
            <person name="Kyndt J.A."/>
            <person name="Meyer T.E."/>
        </authorList>
    </citation>
    <scope>NUCLEOTIDE SEQUENCE [LARGE SCALE GENOMIC DNA]</scope>
    <source>
        <strain evidence="2 3">DSM 13378</strain>
    </source>
</reference>
<keyword evidence="1" id="KW-1133">Transmembrane helix</keyword>
<accession>A0A845L3H2</accession>
<feature type="transmembrane region" description="Helical" evidence="1">
    <location>
        <begin position="37"/>
        <end position="57"/>
    </location>
</feature>
<dbReference type="RefSeq" id="WP_161256757.1">
    <property type="nucleotide sequence ID" value="NZ_WXEY01000005.1"/>
</dbReference>
<comment type="caution">
    <text evidence="2">The sequence shown here is derived from an EMBL/GenBank/DDBJ whole genome shotgun (WGS) entry which is preliminary data.</text>
</comment>
<keyword evidence="1" id="KW-0812">Transmembrane</keyword>
<keyword evidence="3" id="KW-1185">Reference proteome</keyword>
<organism evidence="2 3">
    <name type="scientific">Heliomicrobium undosum</name>
    <dbReference type="NCBI Taxonomy" id="121734"/>
    <lineage>
        <taxon>Bacteria</taxon>
        <taxon>Bacillati</taxon>
        <taxon>Bacillota</taxon>
        <taxon>Clostridia</taxon>
        <taxon>Eubacteriales</taxon>
        <taxon>Heliobacteriaceae</taxon>
        <taxon>Heliomicrobium</taxon>
    </lineage>
</organism>
<dbReference type="AlphaFoldDB" id="A0A845L3H2"/>
<dbReference type="Proteomes" id="UP000463470">
    <property type="component" value="Unassembled WGS sequence"/>
</dbReference>
<sequence length="109" mass="12630">MDRLNEIFQALRFAFTEPLADQIHVQWMSFQLSLKEFFYLSLTLYFVAGVVVGFLYARYRYRPQKKTIAQSGMPLTHPTAMSPREAHVKSKGELKHILDEVSATEDTDD</sequence>
<keyword evidence="1" id="KW-0472">Membrane</keyword>
<evidence type="ECO:0000313" key="3">
    <source>
        <dbReference type="Proteomes" id="UP000463470"/>
    </source>
</evidence>
<dbReference type="EMBL" id="WXEY01000005">
    <property type="protein sequence ID" value="MZP29394.1"/>
    <property type="molecule type" value="Genomic_DNA"/>
</dbReference>
<evidence type="ECO:0000313" key="2">
    <source>
        <dbReference type="EMBL" id="MZP29394.1"/>
    </source>
</evidence>
<protein>
    <submittedName>
        <fullName evidence="2">Uncharacterized protein</fullName>
    </submittedName>
</protein>
<dbReference type="OrthoDB" id="2087683at2"/>